<gene>
    <name evidence="1" type="ORF">ENV14_00450</name>
</gene>
<dbReference type="AlphaFoldDB" id="A0A7C4BAV1"/>
<name>A0A7C4BAV1_9CREN</name>
<sequence>MDYPDISKSLLFQDVTDLVDDLLKHVQHLDKLLEYRAYYDPLLSLQVFPKVTLMLEYFFTRGYETLHATYDLCIVLFSDFLAIRGIRYSGKRSLSSESSFFIYKLSKQKKGSLIGKDLLGSFITEGEVLEVMALEPQMMISPFLALIRPFLKSFPKHDLIVPSPLSYITTIVTVNNVEKRFVLSPSTLTIVVREMKPAKDFKIMYTSVPGYVSNNAFLIVYNPLDDKAFEFRVPIFLVRGYDSAFDEYYEYIKKGKAIITHLLGMFIFKNGFPVICIGECNSNGMFVAFSEISPYIELEALSIIGKLRLLLSAEGSHILFQGKYYSLCAPVKHIRKMVSNIMNKIRSIEHSSEVNNTIILQQSIESIIKDEFHSHYITRINDEICMLAPPLISFSSLYNISVNDIWSFLKQVQSIASQSISSPLLSQLQLYRMMQEGTWRREVLIKLSKPWHEAIRVQQQYAEKHKLNYII</sequence>
<comment type="caution">
    <text evidence="1">The sequence shown here is derived from an EMBL/GenBank/DDBJ whole genome shotgun (WGS) entry which is preliminary data.</text>
</comment>
<evidence type="ECO:0000313" key="1">
    <source>
        <dbReference type="EMBL" id="HGI86861.1"/>
    </source>
</evidence>
<protein>
    <submittedName>
        <fullName evidence="1">Uncharacterized protein</fullName>
    </submittedName>
</protein>
<accession>A0A7C4BAV1</accession>
<dbReference type="EMBL" id="DTFF01000004">
    <property type="protein sequence ID" value="HGI86861.1"/>
    <property type="molecule type" value="Genomic_DNA"/>
</dbReference>
<reference evidence="1" key="1">
    <citation type="journal article" date="2020" name="mSystems">
        <title>Genome- and Community-Level Interaction Insights into Carbon Utilization and Element Cycling Functions of Hydrothermarchaeota in Hydrothermal Sediment.</title>
        <authorList>
            <person name="Zhou Z."/>
            <person name="Liu Y."/>
            <person name="Xu W."/>
            <person name="Pan J."/>
            <person name="Luo Z.H."/>
            <person name="Li M."/>
        </authorList>
    </citation>
    <scope>NUCLEOTIDE SEQUENCE [LARGE SCALE GENOMIC DNA]</scope>
    <source>
        <strain evidence="1">SpSt-732</strain>
    </source>
</reference>
<organism evidence="1">
    <name type="scientific">Ignisphaera aggregans</name>
    <dbReference type="NCBI Taxonomy" id="334771"/>
    <lineage>
        <taxon>Archaea</taxon>
        <taxon>Thermoproteota</taxon>
        <taxon>Thermoprotei</taxon>
        <taxon>Desulfurococcales</taxon>
        <taxon>Desulfurococcaceae</taxon>
        <taxon>Ignisphaera</taxon>
    </lineage>
</organism>
<proteinExistence type="predicted"/>